<feature type="region of interest" description="Disordered" evidence="1">
    <location>
        <begin position="39"/>
        <end position="88"/>
    </location>
</feature>
<dbReference type="RefSeq" id="WP_212921138.1">
    <property type="nucleotide sequence ID" value="NZ_BORP01000004.1"/>
</dbReference>
<dbReference type="EMBL" id="BORP01000004">
    <property type="protein sequence ID" value="GIO27663.1"/>
    <property type="molecule type" value="Genomic_DNA"/>
</dbReference>
<evidence type="ECO:0000313" key="3">
    <source>
        <dbReference type="EMBL" id="GIO27663.1"/>
    </source>
</evidence>
<feature type="compositionally biased region" description="Basic and acidic residues" evidence="1">
    <location>
        <begin position="43"/>
        <end position="58"/>
    </location>
</feature>
<feature type="compositionally biased region" description="Polar residues" evidence="1">
    <location>
        <begin position="65"/>
        <end position="76"/>
    </location>
</feature>
<feature type="compositionally biased region" description="Basic and acidic residues" evidence="1">
    <location>
        <begin position="77"/>
        <end position="88"/>
    </location>
</feature>
<gene>
    <name evidence="3" type="ORF">J43TS3_22740</name>
</gene>
<evidence type="ECO:0000313" key="4">
    <source>
        <dbReference type="Proteomes" id="UP000676917"/>
    </source>
</evidence>
<protein>
    <recommendedName>
        <fullName evidence="5">Sporulation lipoprotein YhcN/YlaJ (Spore_YhcN_YlaJ)</fullName>
    </recommendedName>
</protein>
<evidence type="ECO:0008006" key="5">
    <source>
        <dbReference type="Google" id="ProtNLM"/>
    </source>
</evidence>
<organism evidence="3 4">
    <name type="scientific">Ornithinibacillus bavariensis</name>
    <dbReference type="NCBI Taxonomy" id="545502"/>
    <lineage>
        <taxon>Bacteria</taxon>
        <taxon>Bacillati</taxon>
        <taxon>Bacillota</taxon>
        <taxon>Bacilli</taxon>
        <taxon>Bacillales</taxon>
        <taxon>Bacillaceae</taxon>
        <taxon>Ornithinibacillus</taxon>
    </lineage>
</organism>
<reference evidence="3" key="1">
    <citation type="submission" date="2021-03" db="EMBL/GenBank/DDBJ databases">
        <title>Antimicrobial resistance genes in bacteria isolated from Japanese honey, and their potential for conferring macrolide and lincosamide resistance in the American foulbrood pathogen Paenibacillus larvae.</title>
        <authorList>
            <person name="Okamoto M."/>
            <person name="Kumagai M."/>
            <person name="Kanamori H."/>
            <person name="Takamatsu D."/>
        </authorList>
    </citation>
    <scope>NUCLEOTIDE SEQUENCE</scope>
    <source>
        <strain evidence="3">J43TS3</strain>
    </source>
</reference>
<accession>A0A919XBR1</accession>
<keyword evidence="4" id="KW-1185">Reference proteome</keyword>
<comment type="caution">
    <text evidence="3">The sequence shown here is derived from an EMBL/GenBank/DDBJ whole genome shotgun (WGS) entry which is preliminary data.</text>
</comment>
<name>A0A919XBR1_9BACI</name>
<evidence type="ECO:0000256" key="1">
    <source>
        <dbReference type="SAM" id="MobiDB-lite"/>
    </source>
</evidence>
<proteinExistence type="predicted"/>
<dbReference type="InterPro" id="IPR019076">
    <property type="entry name" value="Spore_lipoprot_YhcN/YlaJ-like"/>
</dbReference>
<dbReference type="AlphaFoldDB" id="A0A919XBR1"/>
<dbReference type="PROSITE" id="PS51257">
    <property type="entry name" value="PROKAR_LIPOPROTEIN"/>
    <property type="match status" value="1"/>
</dbReference>
<sequence length="187" mass="21577">MRGKLMVILLCTGLTSACGNNNTEQGTSDPKEIKQFQSVNYETPREQKNRSDNDKTIGERGGYPQSEQPGINVGDENTSHTNEDRYSNEKTRLISKYLKERKDIVQAQVSETDDRIIVGVITPNPNQNENPNLHKEIEKDVRRVEPNKDIVVYVDKIYWNQMRNMNSRPSNMNRDIQEKLNDFFGND</sequence>
<keyword evidence="2" id="KW-0732">Signal</keyword>
<feature type="signal peptide" evidence="2">
    <location>
        <begin position="1"/>
        <end position="19"/>
    </location>
</feature>
<feature type="chain" id="PRO_5037954490" description="Sporulation lipoprotein YhcN/YlaJ (Spore_YhcN_YlaJ)" evidence="2">
    <location>
        <begin position="20"/>
        <end position="187"/>
    </location>
</feature>
<evidence type="ECO:0000256" key="2">
    <source>
        <dbReference type="SAM" id="SignalP"/>
    </source>
</evidence>
<dbReference type="Pfam" id="PF09580">
    <property type="entry name" value="Spore_YhcN_YlaJ"/>
    <property type="match status" value="1"/>
</dbReference>
<dbReference type="Proteomes" id="UP000676917">
    <property type="component" value="Unassembled WGS sequence"/>
</dbReference>